<dbReference type="GO" id="GO:0000272">
    <property type="term" value="P:polysaccharide catabolic process"/>
    <property type="evidence" value="ECO:0007669"/>
    <property type="project" value="InterPro"/>
</dbReference>
<accession>A0A8U0A7C2</accession>
<dbReference type="PANTHER" id="PTHR34142:SF1">
    <property type="entry name" value="GLYCOSIDE HYDROLASE FAMILY 5 DOMAIN-CONTAINING PROTEIN"/>
    <property type="match status" value="1"/>
</dbReference>
<dbReference type="InterPro" id="IPR000601">
    <property type="entry name" value="PKD_dom"/>
</dbReference>
<dbReference type="PROSITE" id="PS50093">
    <property type="entry name" value="PKD"/>
    <property type="match status" value="1"/>
</dbReference>
<dbReference type="InterPro" id="IPR035986">
    <property type="entry name" value="PKD_dom_sf"/>
</dbReference>
<dbReference type="InterPro" id="IPR017853">
    <property type="entry name" value="GH"/>
</dbReference>
<dbReference type="GO" id="GO:0004553">
    <property type="term" value="F:hydrolase activity, hydrolyzing O-glycosyl compounds"/>
    <property type="evidence" value="ECO:0007669"/>
    <property type="project" value="InterPro"/>
</dbReference>
<dbReference type="InterPro" id="IPR003961">
    <property type="entry name" value="FN3_dom"/>
</dbReference>
<dbReference type="PANTHER" id="PTHR34142">
    <property type="entry name" value="ENDO-BETA-1,4-GLUCANASE A"/>
    <property type="match status" value="1"/>
</dbReference>
<dbReference type="SUPFAM" id="SSF49299">
    <property type="entry name" value="PKD domain"/>
    <property type="match status" value="1"/>
</dbReference>
<keyword evidence="6" id="KW-1185">Reference proteome</keyword>
<keyword evidence="2" id="KW-0326">Glycosidase</keyword>
<keyword evidence="5" id="KW-0614">Plasmid</keyword>
<reference evidence="5" key="1">
    <citation type="submission" date="2022-04" db="EMBL/GenBank/DDBJ databases">
        <title>Halocatena sp. nov., isolated from a salt lake.</title>
        <authorList>
            <person name="Cui H.-L."/>
        </authorList>
    </citation>
    <scope>NUCLEOTIDE SEQUENCE</scope>
    <source>
        <strain evidence="5">AD-1</strain>
        <plasmid evidence="5">unnamed1</plasmid>
    </source>
</reference>
<feature type="domain" description="Fibronectin type-III" evidence="4">
    <location>
        <begin position="388"/>
        <end position="476"/>
    </location>
</feature>
<dbReference type="InterPro" id="IPR013783">
    <property type="entry name" value="Ig-like_fold"/>
</dbReference>
<dbReference type="Pfam" id="PF00041">
    <property type="entry name" value="fn3"/>
    <property type="match status" value="1"/>
</dbReference>
<name>A0A8U0A7C2_9EURY</name>
<dbReference type="PROSITE" id="PS51318">
    <property type="entry name" value="TAT"/>
    <property type="match status" value="1"/>
</dbReference>
<dbReference type="InterPro" id="IPR018087">
    <property type="entry name" value="Glyco_hydro_5_CS"/>
</dbReference>
<dbReference type="SUPFAM" id="SSF49265">
    <property type="entry name" value="Fibronectin type III"/>
    <property type="match status" value="1"/>
</dbReference>
<dbReference type="RefSeq" id="WP_247995072.1">
    <property type="nucleotide sequence ID" value="NZ_CP096020.1"/>
</dbReference>
<dbReference type="CDD" id="cd00063">
    <property type="entry name" value="FN3"/>
    <property type="match status" value="1"/>
</dbReference>
<evidence type="ECO:0000256" key="1">
    <source>
        <dbReference type="ARBA" id="ARBA00022801"/>
    </source>
</evidence>
<evidence type="ECO:0000313" key="5">
    <source>
        <dbReference type="EMBL" id="UPM44418.1"/>
    </source>
</evidence>
<gene>
    <name evidence="5" type="ORF">MW046_13300</name>
</gene>
<dbReference type="PROSITE" id="PS00659">
    <property type="entry name" value="GLYCOSYL_HYDROL_F5"/>
    <property type="match status" value="1"/>
</dbReference>
<sequence length="564" mass="61144">MTDTNQPDEGVSSNNDGYRSGLTPFSRRMFLQATGAGVVGLTLGNGVGTGAAAPGRLHTEGRWIRDADGNDVRLQGMAPADPGFYRRFHPKTFEEVLEWTTDESRGWHPNVVRLPFTKDSVDHFGLDTYVTEIMRPAVDLLATQGVYALVDYHLIRPYTQAATDEYNDENDENLDPINDVMESFWDRVAPEFATDEHVIFELFNEPTQPAMYGDDPGAWQAWREAAQPWVDLIRQHAAETPIIIGSPRWTSVTHMAPEYPFEGENLIYAGHIYPDNGAPSEFDQYYGQPATDVPVVITEFGWDPAGGSVDQGTTSGWGEPFRNWVEGYGNMGWVSWCFDDSWAPTFFDSPDAGANEPWTLKDDPEQMGGYIKTWLAGTESDDTAAPTAPSNLSVTGTTNSSVSFAWDAATDTGGSGLSHYVIAVGGSRDHTVSADTTSTTITDLTADTEYEIGVAALDGAGNESATTTVVATTAENGGSDDLLAEIDPNTTTASVGERITFQVTDTSGSDQWITALDWAFGDGTSATGWWNEHAYDAAGNYTVALTATDNEGDTTTHEITVTVS</sequence>
<organism evidence="5 6">
    <name type="scientific">Halocatena salina</name>
    <dbReference type="NCBI Taxonomy" id="2934340"/>
    <lineage>
        <taxon>Archaea</taxon>
        <taxon>Methanobacteriati</taxon>
        <taxon>Methanobacteriota</taxon>
        <taxon>Stenosarchaea group</taxon>
        <taxon>Halobacteria</taxon>
        <taxon>Halobacteriales</taxon>
        <taxon>Natronomonadaceae</taxon>
        <taxon>Halocatena</taxon>
    </lineage>
</organism>
<proteinExistence type="predicted"/>
<evidence type="ECO:0000313" key="6">
    <source>
        <dbReference type="Proteomes" id="UP000831768"/>
    </source>
</evidence>
<dbReference type="SMART" id="SM00060">
    <property type="entry name" value="FN3"/>
    <property type="match status" value="1"/>
</dbReference>
<dbReference type="AlphaFoldDB" id="A0A8U0A7C2"/>
<dbReference type="SMART" id="SM00089">
    <property type="entry name" value="PKD"/>
    <property type="match status" value="1"/>
</dbReference>
<dbReference type="InterPro" id="IPR036116">
    <property type="entry name" value="FN3_sf"/>
</dbReference>
<dbReference type="CDD" id="cd00146">
    <property type="entry name" value="PKD"/>
    <property type="match status" value="1"/>
</dbReference>
<dbReference type="GeneID" id="71929041"/>
<evidence type="ECO:0000259" key="4">
    <source>
        <dbReference type="PROSITE" id="PS50853"/>
    </source>
</evidence>
<dbReference type="InterPro" id="IPR022409">
    <property type="entry name" value="PKD/Chitinase_dom"/>
</dbReference>
<dbReference type="KEGG" id="haad:MW046_13300"/>
<dbReference type="Gene3D" id="2.60.40.10">
    <property type="entry name" value="Immunoglobulins"/>
    <property type="match status" value="2"/>
</dbReference>
<geneLocation type="plasmid" evidence="5 6">
    <name>unnamed1</name>
</geneLocation>
<dbReference type="Pfam" id="PF18911">
    <property type="entry name" value="PKD_4"/>
    <property type="match status" value="1"/>
</dbReference>
<dbReference type="SUPFAM" id="SSF51445">
    <property type="entry name" value="(Trans)glycosidases"/>
    <property type="match status" value="1"/>
</dbReference>
<dbReference type="InterPro" id="IPR006311">
    <property type="entry name" value="TAT_signal"/>
</dbReference>
<dbReference type="Gene3D" id="3.20.20.80">
    <property type="entry name" value="Glycosidases"/>
    <property type="match status" value="1"/>
</dbReference>
<evidence type="ECO:0000256" key="2">
    <source>
        <dbReference type="ARBA" id="ARBA00023295"/>
    </source>
</evidence>
<protein>
    <submittedName>
        <fullName evidence="5">Cellulase family glycosylhydrolase</fullName>
    </submittedName>
</protein>
<feature type="domain" description="PKD" evidence="3">
    <location>
        <begin position="482"/>
        <end position="564"/>
    </location>
</feature>
<dbReference type="InterPro" id="IPR001547">
    <property type="entry name" value="Glyco_hydro_5"/>
</dbReference>
<keyword evidence="1" id="KW-0378">Hydrolase</keyword>
<dbReference type="PROSITE" id="PS50853">
    <property type="entry name" value="FN3"/>
    <property type="match status" value="1"/>
</dbReference>
<dbReference type="Proteomes" id="UP000831768">
    <property type="component" value="Plasmid unnamed1"/>
</dbReference>
<evidence type="ECO:0000259" key="3">
    <source>
        <dbReference type="PROSITE" id="PS50093"/>
    </source>
</evidence>
<dbReference type="Pfam" id="PF00150">
    <property type="entry name" value="Cellulase"/>
    <property type="match status" value="1"/>
</dbReference>
<dbReference type="EMBL" id="CP096020">
    <property type="protein sequence ID" value="UPM44418.1"/>
    <property type="molecule type" value="Genomic_DNA"/>
</dbReference>